<protein>
    <submittedName>
        <fullName evidence="2">Uncharacterized protein</fullName>
    </submittedName>
</protein>
<dbReference type="OrthoDB" id="4338017at2"/>
<dbReference type="EMBL" id="SOCP01000013">
    <property type="protein sequence ID" value="TDV44857.1"/>
    <property type="molecule type" value="Genomic_DNA"/>
</dbReference>
<proteinExistence type="predicted"/>
<keyword evidence="1" id="KW-0472">Membrane</keyword>
<comment type="caution">
    <text evidence="2">The sequence shown here is derived from an EMBL/GenBank/DDBJ whole genome shotgun (WGS) entry which is preliminary data.</text>
</comment>
<dbReference type="Proteomes" id="UP000294927">
    <property type="component" value="Unassembled WGS sequence"/>
</dbReference>
<sequence length="116" mass="12704">MNNTASHLLYALDILPGRGRLAARLGFRPRAWSLAAFPFAALIVFLVWFSWLYPLRPDAIGALGHPFTSDPLLHNAWGGPTLIGAWFIHAMAALGMQVICMAVIRRLNGRAPVEAV</sequence>
<keyword evidence="1" id="KW-0812">Transmembrane</keyword>
<evidence type="ECO:0000256" key="1">
    <source>
        <dbReference type="SAM" id="Phobius"/>
    </source>
</evidence>
<reference evidence="2 3" key="1">
    <citation type="submission" date="2019-03" db="EMBL/GenBank/DDBJ databases">
        <title>Genomic Encyclopedia of Archaeal and Bacterial Type Strains, Phase II (KMG-II): from individual species to whole genera.</title>
        <authorList>
            <person name="Goeker M."/>
        </authorList>
    </citation>
    <scope>NUCLEOTIDE SEQUENCE [LARGE SCALE GENOMIC DNA]</scope>
    <source>
        <strain evidence="2 3">DSM 45499</strain>
    </source>
</reference>
<name>A0A4R7V7J6_9PSEU</name>
<organism evidence="2 3">
    <name type="scientific">Actinophytocola oryzae</name>
    <dbReference type="NCBI Taxonomy" id="502181"/>
    <lineage>
        <taxon>Bacteria</taxon>
        <taxon>Bacillati</taxon>
        <taxon>Actinomycetota</taxon>
        <taxon>Actinomycetes</taxon>
        <taxon>Pseudonocardiales</taxon>
        <taxon>Pseudonocardiaceae</taxon>
    </lineage>
</organism>
<feature type="transmembrane region" description="Helical" evidence="1">
    <location>
        <begin position="31"/>
        <end position="53"/>
    </location>
</feature>
<dbReference type="AlphaFoldDB" id="A0A4R7V7J6"/>
<keyword evidence="3" id="KW-1185">Reference proteome</keyword>
<gene>
    <name evidence="2" type="ORF">CLV71_113116</name>
</gene>
<feature type="transmembrane region" description="Helical" evidence="1">
    <location>
        <begin position="83"/>
        <end position="104"/>
    </location>
</feature>
<dbReference type="RefSeq" id="WP_133906441.1">
    <property type="nucleotide sequence ID" value="NZ_SOCP01000013.1"/>
</dbReference>
<keyword evidence="1" id="KW-1133">Transmembrane helix</keyword>
<evidence type="ECO:0000313" key="3">
    <source>
        <dbReference type="Proteomes" id="UP000294927"/>
    </source>
</evidence>
<evidence type="ECO:0000313" key="2">
    <source>
        <dbReference type="EMBL" id="TDV44857.1"/>
    </source>
</evidence>
<accession>A0A4R7V7J6</accession>